<dbReference type="OrthoDB" id="1103324at2759"/>
<keyword evidence="6 10" id="KW-0560">Oxidoreductase</keyword>
<dbReference type="PANTHER" id="PTHR46300">
    <property type="entry name" value="P450, PUTATIVE (EUROFUNG)-RELATED-RELATED"/>
    <property type="match status" value="1"/>
</dbReference>
<name>A0A9P6C2J6_9AGAR</name>
<dbReference type="GO" id="GO:0004497">
    <property type="term" value="F:monooxygenase activity"/>
    <property type="evidence" value="ECO:0007669"/>
    <property type="project" value="UniProtKB-KW"/>
</dbReference>
<dbReference type="Proteomes" id="UP000807342">
    <property type="component" value="Unassembled WGS sequence"/>
</dbReference>
<evidence type="ECO:0000256" key="9">
    <source>
        <dbReference type="PIRSR" id="PIRSR602401-1"/>
    </source>
</evidence>
<keyword evidence="8 10" id="KW-0503">Monooxygenase</keyword>
<accession>A0A9P6C2J6</accession>
<dbReference type="PRINTS" id="PR00463">
    <property type="entry name" value="EP450I"/>
</dbReference>
<evidence type="ECO:0000256" key="5">
    <source>
        <dbReference type="ARBA" id="ARBA00022723"/>
    </source>
</evidence>
<dbReference type="PANTHER" id="PTHR46300:SF7">
    <property type="entry name" value="P450, PUTATIVE (EUROFUNG)-RELATED"/>
    <property type="match status" value="1"/>
</dbReference>
<comment type="similarity">
    <text evidence="3 10">Belongs to the cytochrome P450 family.</text>
</comment>
<keyword evidence="7 9" id="KW-0408">Iron</keyword>
<evidence type="ECO:0000256" key="6">
    <source>
        <dbReference type="ARBA" id="ARBA00023002"/>
    </source>
</evidence>
<dbReference type="CDD" id="cd11065">
    <property type="entry name" value="CYP64-like"/>
    <property type="match status" value="1"/>
</dbReference>
<evidence type="ECO:0000256" key="1">
    <source>
        <dbReference type="ARBA" id="ARBA00001971"/>
    </source>
</evidence>
<dbReference type="GO" id="GO:0005506">
    <property type="term" value="F:iron ion binding"/>
    <property type="evidence" value="ECO:0007669"/>
    <property type="project" value="InterPro"/>
</dbReference>
<evidence type="ECO:0000256" key="3">
    <source>
        <dbReference type="ARBA" id="ARBA00010617"/>
    </source>
</evidence>
<evidence type="ECO:0000256" key="4">
    <source>
        <dbReference type="ARBA" id="ARBA00022617"/>
    </source>
</evidence>
<keyword evidence="5 9" id="KW-0479">Metal-binding</keyword>
<keyword evidence="12" id="KW-1185">Reference proteome</keyword>
<evidence type="ECO:0000256" key="2">
    <source>
        <dbReference type="ARBA" id="ARBA00005179"/>
    </source>
</evidence>
<proteinExistence type="inferred from homology"/>
<dbReference type="GO" id="GO:0020037">
    <property type="term" value="F:heme binding"/>
    <property type="evidence" value="ECO:0007669"/>
    <property type="project" value="InterPro"/>
</dbReference>
<sequence length="454" mass="51806">MVFLKVFDRSMIVINDVKVAQDLLDKRSALYSSRPRPKMLVDVMKIDYIFAFMPYGEEWRTHRRLFQQYFSSRNVDTEQTAQLDFIRKGLLVNLYESPQKFPEHILNCIGGLIFATTYGLTIQRNKDPNVDLQEYVYGISEGAAMPGRFLVDIIPWLKYVPEWMPGAGFKTLGRQWTKLLHRAMNEPYEAALKVIDDGTARECLVSWTLKQHRDQPGFDSIQERRIKQTAAVTYKAGTDTRVAALLTFVIAMLTHPDIQRKAQAEIDAVIGLGRLPDSSDIPHLPYLSAVVKELLRWNPITPLGIPHVTSNEDVYGGIYIPKDCIVFANAYAMLHDEENFPDPEEFKPERFMRDGKLRTDVLDPETTATFGFGRRICPGARIALSTVYLAIASILAAFDILPDLDSEERPIKVEPKFFNSSIVSQPLPFPCRIVPRQDRNVDGLLKEYMGHDFI</sequence>
<dbReference type="InterPro" id="IPR002401">
    <property type="entry name" value="Cyt_P450_E_grp-I"/>
</dbReference>
<dbReference type="EMBL" id="MU151124">
    <property type="protein sequence ID" value="KAF9449661.1"/>
    <property type="molecule type" value="Genomic_DNA"/>
</dbReference>
<dbReference type="InterPro" id="IPR001128">
    <property type="entry name" value="Cyt_P450"/>
</dbReference>
<dbReference type="AlphaFoldDB" id="A0A9P6C2J6"/>
<keyword evidence="4 9" id="KW-0349">Heme</keyword>
<feature type="binding site" description="axial binding residue" evidence="9">
    <location>
        <position position="377"/>
    </location>
    <ligand>
        <name>heme</name>
        <dbReference type="ChEBI" id="CHEBI:30413"/>
    </ligand>
    <ligandPart>
        <name>Fe</name>
        <dbReference type="ChEBI" id="CHEBI:18248"/>
    </ligandPart>
</feature>
<evidence type="ECO:0000313" key="11">
    <source>
        <dbReference type="EMBL" id="KAF9449661.1"/>
    </source>
</evidence>
<evidence type="ECO:0000256" key="7">
    <source>
        <dbReference type="ARBA" id="ARBA00023004"/>
    </source>
</evidence>
<comment type="cofactor">
    <cofactor evidence="1 9">
        <name>heme</name>
        <dbReference type="ChEBI" id="CHEBI:30413"/>
    </cofactor>
</comment>
<dbReference type="InterPro" id="IPR036396">
    <property type="entry name" value="Cyt_P450_sf"/>
</dbReference>
<organism evidence="11 12">
    <name type="scientific">Macrolepiota fuliginosa MF-IS2</name>
    <dbReference type="NCBI Taxonomy" id="1400762"/>
    <lineage>
        <taxon>Eukaryota</taxon>
        <taxon>Fungi</taxon>
        <taxon>Dikarya</taxon>
        <taxon>Basidiomycota</taxon>
        <taxon>Agaricomycotina</taxon>
        <taxon>Agaricomycetes</taxon>
        <taxon>Agaricomycetidae</taxon>
        <taxon>Agaricales</taxon>
        <taxon>Agaricineae</taxon>
        <taxon>Agaricaceae</taxon>
        <taxon>Macrolepiota</taxon>
    </lineage>
</organism>
<comment type="caution">
    <text evidence="11">The sequence shown here is derived from an EMBL/GenBank/DDBJ whole genome shotgun (WGS) entry which is preliminary data.</text>
</comment>
<protein>
    <submittedName>
        <fullName evidence="11">Cytochrome P450</fullName>
    </submittedName>
</protein>
<evidence type="ECO:0000313" key="12">
    <source>
        <dbReference type="Proteomes" id="UP000807342"/>
    </source>
</evidence>
<dbReference type="GO" id="GO:0016705">
    <property type="term" value="F:oxidoreductase activity, acting on paired donors, with incorporation or reduction of molecular oxygen"/>
    <property type="evidence" value="ECO:0007669"/>
    <property type="project" value="InterPro"/>
</dbReference>
<evidence type="ECO:0000256" key="10">
    <source>
        <dbReference type="RuleBase" id="RU000461"/>
    </source>
</evidence>
<dbReference type="SUPFAM" id="SSF48264">
    <property type="entry name" value="Cytochrome P450"/>
    <property type="match status" value="1"/>
</dbReference>
<gene>
    <name evidence="11" type="ORF">P691DRAFT_727599</name>
</gene>
<evidence type="ECO:0000256" key="8">
    <source>
        <dbReference type="ARBA" id="ARBA00023033"/>
    </source>
</evidence>
<reference evidence="11" key="1">
    <citation type="submission" date="2020-11" db="EMBL/GenBank/DDBJ databases">
        <authorList>
            <consortium name="DOE Joint Genome Institute"/>
            <person name="Ahrendt S."/>
            <person name="Riley R."/>
            <person name="Andreopoulos W."/>
            <person name="Labutti K."/>
            <person name="Pangilinan J."/>
            <person name="Ruiz-Duenas F.J."/>
            <person name="Barrasa J.M."/>
            <person name="Sanchez-Garcia M."/>
            <person name="Camarero S."/>
            <person name="Miyauchi S."/>
            <person name="Serrano A."/>
            <person name="Linde D."/>
            <person name="Babiker R."/>
            <person name="Drula E."/>
            <person name="Ayuso-Fernandez I."/>
            <person name="Pacheco R."/>
            <person name="Padilla G."/>
            <person name="Ferreira P."/>
            <person name="Barriuso J."/>
            <person name="Kellner H."/>
            <person name="Castanera R."/>
            <person name="Alfaro M."/>
            <person name="Ramirez L."/>
            <person name="Pisabarro A.G."/>
            <person name="Kuo A."/>
            <person name="Tritt A."/>
            <person name="Lipzen A."/>
            <person name="He G."/>
            <person name="Yan M."/>
            <person name="Ng V."/>
            <person name="Cullen D."/>
            <person name="Martin F."/>
            <person name="Rosso M.-N."/>
            <person name="Henrissat B."/>
            <person name="Hibbett D."/>
            <person name="Martinez A.T."/>
            <person name="Grigoriev I.V."/>
        </authorList>
    </citation>
    <scope>NUCLEOTIDE SEQUENCE</scope>
    <source>
        <strain evidence="11">MF-IS2</strain>
    </source>
</reference>
<dbReference type="Gene3D" id="1.10.630.10">
    <property type="entry name" value="Cytochrome P450"/>
    <property type="match status" value="1"/>
</dbReference>
<dbReference type="PRINTS" id="PR00385">
    <property type="entry name" value="P450"/>
</dbReference>
<dbReference type="InterPro" id="IPR017972">
    <property type="entry name" value="Cyt_P450_CS"/>
</dbReference>
<comment type="pathway">
    <text evidence="2">Secondary metabolite biosynthesis.</text>
</comment>
<dbReference type="InterPro" id="IPR050364">
    <property type="entry name" value="Cytochrome_P450_fung"/>
</dbReference>
<dbReference type="PROSITE" id="PS00086">
    <property type="entry name" value="CYTOCHROME_P450"/>
    <property type="match status" value="1"/>
</dbReference>
<dbReference type="Pfam" id="PF00067">
    <property type="entry name" value="p450"/>
    <property type="match status" value="1"/>
</dbReference>